<protein>
    <recommendedName>
        <fullName evidence="3">DUF1836 domain-containing protein</fullName>
    </recommendedName>
</protein>
<dbReference type="AlphaFoldDB" id="A0A223KWH5"/>
<dbReference type="PANTHER" id="PTHR40056">
    <property type="entry name" value="HYPOTHETICAL CYTOSOLIC PROTEIN"/>
    <property type="match status" value="1"/>
</dbReference>
<proteinExistence type="predicted"/>
<accession>A0A223KWH5</accession>
<dbReference type="STRING" id="1314751.GCA_001591425_02269"/>
<name>A0A223KWH5_9BACI</name>
<gene>
    <name evidence="1" type="ORF">BC6307_22420</name>
</gene>
<organism evidence="1 2">
    <name type="scientific">Sutcliffiella cohnii</name>
    <dbReference type="NCBI Taxonomy" id="33932"/>
    <lineage>
        <taxon>Bacteria</taxon>
        <taxon>Bacillati</taxon>
        <taxon>Bacillota</taxon>
        <taxon>Bacilli</taxon>
        <taxon>Bacillales</taxon>
        <taxon>Bacillaceae</taxon>
        <taxon>Sutcliffiella</taxon>
    </lineage>
</organism>
<dbReference type="EMBL" id="CP018866">
    <property type="protein sequence ID" value="AST93831.1"/>
    <property type="molecule type" value="Genomic_DNA"/>
</dbReference>
<dbReference type="InterPro" id="IPR014975">
    <property type="entry name" value="DUF1836"/>
</dbReference>
<evidence type="ECO:0008006" key="3">
    <source>
        <dbReference type="Google" id="ProtNLM"/>
    </source>
</evidence>
<evidence type="ECO:0000313" key="1">
    <source>
        <dbReference type="EMBL" id="AST93831.1"/>
    </source>
</evidence>
<dbReference type="KEGG" id="bcoh:BC6307_22420"/>
<reference evidence="1 2" key="1">
    <citation type="submission" date="2016-12" db="EMBL/GenBank/DDBJ databases">
        <title>The whole genome sequencing and assembly of Bacillus cohnii DSM 6307T strain.</title>
        <authorList>
            <person name="Lee Y.-J."/>
            <person name="Yi H."/>
            <person name="Bahn Y.-S."/>
            <person name="Kim J.F."/>
            <person name="Lee D.-W."/>
        </authorList>
    </citation>
    <scope>NUCLEOTIDE SEQUENCE [LARGE SCALE GENOMIC DNA]</scope>
    <source>
        <strain evidence="1 2">DSM 6307</strain>
    </source>
</reference>
<dbReference type="Pfam" id="PF08876">
    <property type="entry name" value="DUF1836"/>
    <property type="match status" value="1"/>
</dbReference>
<keyword evidence="2" id="KW-1185">Reference proteome</keyword>
<dbReference type="PANTHER" id="PTHR40056:SF1">
    <property type="entry name" value="DUF1836 DOMAIN-CONTAINING PROTEIN"/>
    <property type="match status" value="1"/>
</dbReference>
<evidence type="ECO:0000313" key="2">
    <source>
        <dbReference type="Proteomes" id="UP000215224"/>
    </source>
</evidence>
<dbReference type="Proteomes" id="UP000215224">
    <property type="component" value="Chromosome"/>
</dbReference>
<dbReference type="RefSeq" id="WP_066416052.1">
    <property type="nucleotide sequence ID" value="NZ_CP018866.1"/>
</dbReference>
<sequence>MNNDWSRYELALLLQYLLHGEKERVELLLQHKKVEELPVVLRKVLQQIADKNKELGLSMSEIVELGNMLECSFYKQTSLKNWVKREIKQFIGVPHVGKKYSIQQAALLYIVKDLKTILDFDLIRHVLALVFNNPMDRSDDHLSPADFFLQYAQMYEKLMVKEKVLTETVVSKEVEEYVMTLRVGDEQKEHIAVAFKTALLSTRASYLRGTALKYINGMNALN</sequence>